<evidence type="ECO:0000313" key="3">
    <source>
        <dbReference type="Proteomes" id="UP000190774"/>
    </source>
</evidence>
<dbReference type="Proteomes" id="UP000190774">
    <property type="component" value="Unassembled WGS sequence"/>
</dbReference>
<evidence type="ECO:0000256" key="1">
    <source>
        <dbReference type="SAM" id="Phobius"/>
    </source>
</evidence>
<organism evidence="2 3">
    <name type="scientific">Prosthecobacter debontii</name>
    <dbReference type="NCBI Taxonomy" id="48467"/>
    <lineage>
        <taxon>Bacteria</taxon>
        <taxon>Pseudomonadati</taxon>
        <taxon>Verrucomicrobiota</taxon>
        <taxon>Verrucomicrobiia</taxon>
        <taxon>Verrucomicrobiales</taxon>
        <taxon>Verrucomicrobiaceae</taxon>
        <taxon>Prosthecobacter</taxon>
    </lineage>
</organism>
<name>A0A1T4YK96_9BACT</name>
<keyword evidence="1" id="KW-1133">Transmembrane helix</keyword>
<dbReference type="EMBL" id="FUYE01000013">
    <property type="protein sequence ID" value="SKB02120.1"/>
    <property type="molecule type" value="Genomic_DNA"/>
</dbReference>
<dbReference type="AlphaFoldDB" id="A0A1T4YK96"/>
<reference evidence="3" key="1">
    <citation type="submission" date="2017-02" db="EMBL/GenBank/DDBJ databases">
        <authorList>
            <person name="Varghese N."/>
            <person name="Submissions S."/>
        </authorList>
    </citation>
    <scope>NUCLEOTIDE SEQUENCE [LARGE SCALE GENOMIC DNA]</scope>
    <source>
        <strain evidence="3">ATCC 700200</strain>
    </source>
</reference>
<evidence type="ECO:0000313" key="2">
    <source>
        <dbReference type="EMBL" id="SKB02120.1"/>
    </source>
</evidence>
<feature type="transmembrane region" description="Helical" evidence="1">
    <location>
        <begin position="192"/>
        <end position="212"/>
    </location>
</feature>
<proteinExistence type="predicted"/>
<dbReference type="RefSeq" id="WP_078814732.1">
    <property type="nucleotide sequence ID" value="NZ_FUYE01000013.1"/>
</dbReference>
<protein>
    <submittedName>
        <fullName evidence="2">Uncharacterized protein</fullName>
    </submittedName>
</protein>
<keyword evidence="1" id="KW-0812">Transmembrane</keyword>
<dbReference type="STRING" id="48467.SAMN02745166_03549"/>
<keyword evidence="3" id="KW-1185">Reference proteome</keyword>
<keyword evidence="1" id="KW-0472">Membrane</keyword>
<gene>
    <name evidence="2" type="ORF">SAMN02745166_03549</name>
</gene>
<sequence>MNIARQTFFWIFLFLGGAWIVSAVTCRISLPGPEAVGRFSYSFRYTLESYFHEALDDEMIDVVTIEGKAPGRFTVDGWKAPQYQEVSMKWMMFSGASGGETEGACWLDLSNKQIVHGDERLPLEQSTLRSLFGLKAKSEPSDLFLNDLQAKLEAAASGTMPRPQHHTYSFEEPPTRGRLQHFAQGVSVQFPVLVWAGIWLFLVLATVIIKMAHKACYQHPPRSEFNPS</sequence>
<accession>A0A1T4YK96</accession>